<name>A0A2G2WCS8_CAPBA</name>
<keyword evidence="1" id="KW-0732">Signal</keyword>
<feature type="chain" id="PRO_5013854762" evidence="1">
    <location>
        <begin position="23"/>
        <end position="254"/>
    </location>
</feature>
<sequence>MENMCNCLILGDFCLSISKVGAQSPRCLDDTSVVEKANREDDDGFETLGVDKDVFEGLSCGQVKCIDLKRHLNCITGLAIGGGFLFSSSFDKMVNVWSLQHRDLIVVDNFVLWHWNRQKLLHLNSVHDVLVWSVLGAIEPVNLKHFTRIDICENSLKNFHNLILCTLGVRMASTGQPLSSLKRPNPAVNREGDKLIITPLGAGNEVGRSCVFMSFKGKKIMFDCGIHPAFSGMAALPYFDEIDPASIDVLLVTQ</sequence>
<dbReference type="GO" id="GO:0006398">
    <property type="term" value="P:mRNA 3'-end processing by stem-loop binding and cleavage"/>
    <property type="evidence" value="ECO:0007669"/>
    <property type="project" value="TreeGrafter"/>
</dbReference>
<reference evidence="2 3" key="1">
    <citation type="journal article" date="2017" name="Genome Biol.">
        <title>New reference genome sequences of hot pepper reveal the massive evolution of plant disease-resistance genes by retroduplication.</title>
        <authorList>
            <person name="Kim S."/>
            <person name="Park J."/>
            <person name="Yeom S.I."/>
            <person name="Kim Y.M."/>
            <person name="Seo E."/>
            <person name="Kim K.T."/>
            <person name="Kim M.S."/>
            <person name="Lee J.M."/>
            <person name="Cheong K."/>
            <person name="Shin H.S."/>
            <person name="Kim S.B."/>
            <person name="Han K."/>
            <person name="Lee J."/>
            <person name="Park M."/>
            <person name="Lee H.A."/>
            <person name="Lee H.Y."/>
            <person name="Lee Y."/>
            <person name="Oh S."/>
            <person name="Lee J.H."/>
            <person name="Choi E."/>
            <person name="Choi E."/>
            <person name="Lee S.E."/>
            <person name="Jeon J."/>
            <person name="Kim H."/>
            <person name="Choi G."/>
            <person name="Song H."/>
            <person name="Lee J."/>
            <person name="Lee S.C."/>
            <person name="Kwon J.K."/>
            <person name="Lee H.Y."/>
            <person name="Koo N."/>
            <person name="Hong Y."/>
            <person name="Kim R.W."/>
            <person name="Kang W.H."/>
            <person name="Huh J.H."/>
            <person name="Kang B.C."/>
            <person name="Yang T.J."/>
            <person name="Lee Y.H."/>
            <person name="Bennetzen J.L."/>
            <person name="Choi D."/>
        </authorList>
    </citation>
    <scope>NUCLEOTIDE SEQUENCE [LARGE SCALE GENOMIC DNA]</scope>
    <source>
        <strain evidence="3">cv. PBC81</strain>
    </source>
</reference>
<dbReference type="GO" id="GO:0005847">
    <property type="term" value="C:mRNA cleavage and polyadenylation specificity factor complex"/>
    <property type="evidence" value="ECO:0007669"/>
    <property type="project" value="TreeGrafter"/>
</dbReference>
<reference evidence="3" key="2">
    <citation type="journal article" date="2017" name="J. Anim. Genet.">
        <title>Multiple reference genome sequences of hot pepper reveal the massive evolution of plant disease resistance genes by retroduplication.</title>
        <authorList>
            <person name="Kim S."/>
            <person name="Park J."/>
            <person name="Yeom S.-I."/>
            <person name="Kim Y.-M."/>
            <person name="Seo E."/>
            <person name="Kim K.-T."/>
            <person name="Kim M.-S."/>
            <person name="Lee J.M."/>
            <person name="Cheong K."/>
            <person name="Shin H.-S."/>
            <person name="Kim S.-B."/>
            <person name="Han K."/>
            <person name="Lee J."/>
            <person name="Park M."/>
            <person name="Lee H.-A."/>
            <person name="Lee H.-Y."/>
            <person name="Lee Y."/>
            <person name="Oh S."/>
            <person name="Lee J.H."/>
            <person name="Choi E."/>
            <person name="Choi E."/>
            <person name="Lee S.E."/>
            <person name="Jeon J."/>
            <person name="Kim H."/>
            <person name="Choi G."/>
            <person name="Song H."/>
            <person name="Lee J."/>
            <person name="Lee S.-C."/>
            <person name="Kwon J.-K."/>
            <person name="Lee H.-Y."/>
            <person name="Koo N."/>
            <person name="Hong Y."/>
            <person name="Kim R.W."/>
            <person name="Kang W.-H."/>
            <person name="Huh J.H."/>
            <person name="Kang B.-C."/>
            <person name="Yang T.-J."/>
            <person name="Lee Y.-H."/>
            <person name="Bennetzen J.L."/>
            <person name="Choi D."/>
        </authorList>
    </citation>
    <scope>NUCLEOTIDE SEQUENCE [LARGE SCALE GENOMIC DNA]</scope>
    <source>
        <strain evidence="3">cv. PBC81</strain>
    </source>
</reference>
<dbReference type="GO" id="GO:0004534">
    <property type="term" value="F:5'-3' RNA exonuclease activity"/>
    <property type="evidence" value="ECO:0007669"/>
    <property type="project" value="TreeGrafter"/>
</dbReference>
<dbReference type="STRING" id="33114.A0A2G2WCS8"/>
<dbReference type="SUPFAM" id="SSF50978">
    <property type="entry name" value="WD40 repeat-like"/>
    <property type="match status" value="1"/>
</dbReference>
<dbReference type="EMBL" id="MLFT02000007">
    <property type="protein sequence ID" value="PHT43066.1"/>
    <property type="molecule type" value="Genomic_DNA"/>
</dbReference>
<feature type="signal peptide" evidence="1">
    <location>
        <begin position="1"/>
        <end position="22"/>
    </location>
</feature>
<gene>
    <name evidence="2" type="ORF">CQW23_17091</name>
</gene>
<evidence type="ECO:0000313" key="2">
    <source>
        <dbReference type="EMBL" id="PHT43066.1"/>
    </source>
</evidence>
<organism evidence="2 3">
    <name type="scientific">Capsicum baccatum</name>
    <name type="common">Peruvian pepper</name>
    <dbReference type="NCBI Taxonomy" id="33114"/>
    <lineage>
        <taxon>Eukaryota</taxon>
        <taxon>Viridiplantae</taxon>
        <taxon>Streptophyta</taxon>
        <taxon>Embryophyta</taxon>
        <taxon>Tracheophyta</taxon>
        <taxon>Spermatophyta</taxon>
        <taxon>Magnoliopsida</taxon>
        <taxon>eudicotyledons</taxon>
        <taxon>Gunneridae</taxon>
        <taxon>Pentapetalae</taxon>
        <taxon>asterids</taxon>
        <taxon>lamiids</taxon>
        <taxon>Solanales</taxon>
        <taxon>Solanaceae</taxon>
        <taxon>Solanoideae</taxon>
        <taxon>Capsiceae</taxon>
        <taxon>Capsicum</taxon>
    </lineage>
</organism>
<dbReference type="AlphaFoldDB" id="A0A2G2WCS8"/>
<accession>A0A2G2WCS8</accession>
<keyword evidence="3" id="KW-1185">Reference proteome</keyword>
<dbReference type="SUPFAM" id="SSF56281">
    <property type="entry name" value="Metallo-hydrolase/oxidoreductase"/>
    <property type="match status" value="1"/>
</dbReference>
<dbReference type="Gene3D" id="3.60.15.10">
    <property type="entry name" value="Ribonuclease Z/Hydroxyacylglutathione hydrolase-like"/>
    <property type="match status" value="1"/>
</dbReference>
<dbReference type="InterPro" id="IPR050698">
    <property type="entry name" value="MBL"/>
</dbReference>
<dbReference type="PANTHER" id="PTHR11203:SF11">
    <property type="entry name" value="CLEAVAGE AND POLYADENYLATION SPECIFICITY FACTOR SUBUNIT 3"/>
    <property type="match status" value="1"/>
</dbReference>
<evidence type="ECO:0000256" key="1">
    <source>
        <dbReference type="SAM" id="SignalP"/>
    </source>
</evidence>
<comment type="caution">
    <text evidence="2">The sequence shown here is derived from an EMBL/GenBank/DDBJ whole genome shotgun (WGS) entry which is preliminary data.</text>
</comment>
<dbReference type="InterPro" id="IPR036322">
    <property type="entry name" value="WD40_repeat_dom_sf"/>
</dbReference>
<dbReference type="InterPro" id="IPR036866">
    <property type="entry name" value="RibonucZ/Hydroxyglut_hydro"/>
</dbReference>
<dbReference type="GO" id="GO:0004521">
    <property type="term" value="F:RNA endonuclease activity"/>
    <property type="evidence" value="ECO:0007669"/>
    <property type="project" value="TreeGrafter"/>
</dbReference>
<dbReference type="Proteomes" id="UP000224567">
    <property type="component" value="Unassembled WGS sequence"/>
</dbReference>
<dbReference type="PANTHER" id="PTHR11203">
    <property type="entry name" value="CLEAVAGE AND POLYADENYLATION SPECIFICITY FACTOR FAMILY MEMBER"/>
    <property type="match status" value="1"/>
</dbReference>
<dbReference type="OrthoDB" id="10249535at2759"/>
<protein>
    <submittedName>
        <fullName evidence="2">Cleavage and polyadenylation specificity factor subunit 3-I</fullName>
    </submittedName>
</protein>
<evidence type="ECO:0000313" key="3">
    <source>
        <dbReference type="Proteomes" id="UP000224567"/>
    </source>
</evidence>
<proteinExistence type="predicted"/>
<dbReference type="GO" id="GO:0003723">
    <property type="term" value="F:RNA binding"/>
    <property type="evidence" value="ECO:0007669"/>
    <property type="project" value="TreeGrafter"/>
</dbReference>